<comment type="caution">
    <text evidence="2">The sequence shown here is derived from an EMBL/GenBank/DDBJ whole genome shotgun (WGS) entry which is preliminary data.</text>
</comment>
<dbReference type="AlphaFoldDB" id="A0A4C1X9X2"/>
<dbReference type="Proteomes" id="UP000299102">
    <property type="component" value="Unassembled WGS sequence"/>
</dbReference>
<keyword evidence="3" id="KW-1185">Reference proteome</keyword>
<protein>
    <submittedName>
        <fullName evidence="2">Uncharacterized protein</fullName>
    </submittedName>
</protein>
<gene>
    <name evidence="2" type="ORF">EVAR_53307_1</name>
</gene>
<evidence type="ECO:0000313" key="3">
    <source>
        <dbReference type="Proteomes" id="UP000299102"/>
    </source>
</evidence>
<accession>A0A4C1X9X2</accession>
<sequence>MVVKLESVAPLYADAYPNCQQSLSSGNQKRILMDNFVMDCPRRRKLSAALPALTEDDDEPMTEVVEPRQPRMSTYTLAEARRRHSPSPPRKDRLLPTRILPSLSEDEEP</sequence>
<reference evidence="2 3" key="1">
    <citation type="journal article" date="2019" name="Commun. Biol.">
        <title>The bagworm genome reveals a unique fibroin gene that provides high tensile strength.</title>
        <authorList>
            <person name="Kono N."/>
            <person name="Nakamura H."/>
            <person name="Ohtoshi R."/>
            <person name="Tomita M."/>
            <person name="Numata K."/>
            <person name="Arakawa K."/>
        </authorList>
    </citation>
    <scope>NUCLEOTIDE SEQUENCE [LARGE SCALE GENOMIC DNA]</scope>
</reference>
<evidence type="ECO:0000256" key="1">
    <source>
        <dbReference type="SAM" id="MobiDB-lite"/>
    </source>
</evidence>
<evidence type="ECO:0000313" key="2">
    <source>
        <dbReference type="EMBL" id="GBP59154.1"/>
    </source>
</evidence>
<proteinExistence type="predicted"/>
<name>A0A4C1X9X2_EUMVA</name>
<dbReference type="OrthoDB" id="7375615at2759"/>
<dbReference type="EMBL" id="BGZK01000754">
    <property type="protein sequence ID" value="GBP59154.1"/>
    <property type="molecule type" value="Genomic_DNA"/>
</dbReference>
<feature type="region of interest" description="Disordered" evidence="1">
    <location>
        <begin position="55"/>
        <end position="109"/>
    </location>
</feature>
<organism evidence="2 3">
    <name type="scientific">Eumeta variegata</name>
    <name type="common">Bagworm moth</name>
    <name type="synonym">Eumeta japonica</name>
    <dbReference type="NCBI Taxonomy" id="151549"/>
    <lineage>
        <taxon>Eukaryota</taxon>
        <taxon>Metazoa</taxon>
        <taxon>Ecdysozoa</taxon>
        <taxon>Arthropoda</taxon>
        <taxon>Hexapoda</taxon>
        <taxon>Insecta</taxon>
        <taxon>Pterygota</taxon>
        <taxon>Neoptera</taxon>
        <taxon>Endopterygota</taxon>
        <taxon>Lepidoptera</taxon>
        <taxon>Glossata</taxon>
        <taxon>Ditrysia</taxon>
        <taxon>Tineoidea</taxon>
        <taxon>Psychidae</taxon>
        <taxon>Oiketicinae</taxon>
        <taxon>Eumeta</taxon>
    </lineage>
</organism>